<comment type="caution">
    <text evidence="4">The sequence shown here is derived from an EMBL/GenBank/DDBJ whole genome shotgun (WGS) entry which is preliminary data.</text>
</comment>
<keyword evidence="5" id="KW-1185">Reference proteome</keyword>
<accession>A0ABT8KQ36</accession>
<sequence length="304" mass="34758">MDPKILQFNAKFYLILLISFALGVNNYAQINNPEIELIDIKQLHGDHKNQFDLSGIVQTNNKLYVVANQHWNNYIYEIELKGDFWNIKNSVPLGLTDPIALEGLDYYNNGFYIINEKGNLIYVLAHNGKMTFVNVDYSNVESNLASHIKNAGLSAIAINDQDTLLYLSKRNNSRYLIEVDLNHGKVNELFDVPESEGRNFCDMKFENNFLYLLDSRNDDIIKLDIKTKEIINKVSYRKSSTTLEGKILEKQSQFGAAGALLLTKNEIWIGIDDRTGRAPRTTDNEGIGSVNRPAILRFKRPSWF</sequence>
<reference evidence="4" key="1">
    <citation type="submission" date="2023-06" db="EMBL/GenBank/DDBJ databases">
        <title>Genomic of Parafulvivirga corallium.</title>
        <authorList>
            <person name="Wang G."/>
        </authorList>
    </citation>
    <scope>NUCLEOTIDE SEQUENCE</scope>
    <source>
        <strain evidence="4">BMA10</strain>
    </source>
</reference>
<evidence type="ECO:0000256" key="2">
    <source>
        <dbReference type="ARBA" id="ARBA00022475"/>
    </source>
</evidence>
<dbReference type="Proteomes" id="UP001172082">
    <property type="component" value="Unassembled WGS sequence"/>
</dbReference>
<dbReference type="SUPFAM" id="SSF63825">
    <property type="entry name" value="YWTD domain"/>
    <property type="match status" value="1"/>
</dbReference>
<dbReference type="InterPro" id="IPR009722">
    <property type="entry name" value="YjiK/CarP"/>
</dbReference>
<name>A0ABT8KQ36_9BACT</name>
<dbReference type="Pfam" id="PF06977">
    <property type="entry name" value="SdiA-regulated"/>
    <property type="match status" value="1"/>
</dbReference>
<keyword evidence="3" id="KW-0472">Membrane</keyword>
<evidence type="ECO:0000313" key="4">
    <source>
        <dbReference type="EMBL" id="MDN5202867.1"/>
    </source>
</evidence>
<dbReference type="Gene3D" id="2.130.10.10">
    <property type="entry name" value="YVTN repeat-like/Quinoprotein amine dehydrogenase"/>
    <property type="match status" value="1"/>
</dbReference>
<proteinExistence type="predicted"/>
<dbReference type="RefSeq" id="WP_346752886.1">
    <property type="nucleotide sequence ID" value="NZ_JAUJEA010000005.1"/>
</dbReference>
<dbReference type="EMBL" id="JAUJEA010000005">
    <property type="protein sequence ID" value="MDN5202867.1"/>
    <property type="molecule type" value="Genomic_DNA"/>
</dbReference>
<keyword evidence="2" id="KW-1003">Cell membrane</keyword>
<evidence type="ECO:0000313" key="5">
    <source>
        <dbReference type="Proteomes" id="UP001172082"/>
    </source>
</evidence>
<protein>
    <submittedName>
        <fullName evidence="4">SdiA-regulated domain-containing protein</fullName>
    </submittedName>
</protein>
<evidence type="ECO:0000256" key="1">
    <source>
        <dbReference type="ARBA" id="ARBA00004236"/>
    </source>
</evidence>
<organism evidence="4 5">
    <name type="scientific">Splendidivirga corallicola</name>
    <dbReference type="NCBI Taxonomy" id="3051826"/>
    <lineage>
        <taxon>Bacteria</taxon>
        <taxon>Pseudomonadati</taxon>
        <taxon>Bacteroidota</taxon>
        <taxon>Cytophagia</taxon>
        <taxon>Cytophagales</taxon>
        <taxon>Splendidivirgaceae</taxon>
        <taxon>Splendidivirga</taxon>
    </lineage>
</organism>
<dbReference type="InterPro" id="IPR015943">
    <property type="entry name" value="WD40/YVTN_repeat-like_dom_sf"/>
</dbReference>
<comment type="subcellular location">
    <subcellularLocation>
        <location evidence="1">Cell membrane</location>
    </subcellularLocation>
</comment>
<gene>
    <name evidence="4" type="ORF">QQ008_15865</name>
</gene>
<evidence type="ECO:0000256" key="3">
    <source>
        <dbReference type="ARBA" id="ARBA00023136"/>
    </source>
</evidence>